<evidence type="ECO:0000256" key="5">
    <source>
        <dbReference type="ARBA" id="ARBA00022692"/>
    </source>
</evidence>
<comment type="caution">
    <text evidence="12">The sequence shown here is derived from an EMBL/GenBank/DDBJ whole genome shotgun (WGS) entry which is preliminary data.</text>
</comment>
<evidence type="ECO:0000256" key="1">
    <source>
        <dbReference type="ARBA" id="ARBA00004162"/>
    </source>
</evidence>
<dbReference type="PRINTS" id="PR01853">
    <property type="entry name" value="YAJCTRNLCASE"/>
</dbReference>
<comment type="subcellular location">
    <subcellularLocation>
        <location evidence="1">Cell membrane</location>
        <topology evidence="1">Single-pass membrane protein</topology>
    </subcellularLocation>
</comment>
<name>A0A365HDZ1_9ACTN</name>
<evidence type="ECO:0000256" key="8">
    <source>
        <dbReference type="ARBA" id="ARBA00023010"/>
    </source>
</evidence>
<dbReference type="Proteomes" id="UP000251891">
    <property type="component" value="Unassembled WGS sequence"/>
</dbReference>
<keyword evidence="9 11" id="KW-0472">Membrane</keyword>
<feature type="compositionally biased region" description="Acidic residues" evidence="10">
    <location>
        <begin position="97"/>
        <end position="118"/>
    </location>
</feature>
<keyword evidence="5 11" id="KW-0812">Transmembrane</keyword>
<dbReference type="GO" id="GO:0015031">
    <property type="term" value="P:protein transport"/>
    <property type="evidence" value="ECO:0007669"/>
    <property type="project" value="UniProtKB-KW"/>
</dbReference>
<evidence type="ECO:0000256" key="10">
    <source>
        <dbReference type="SAM" id="MobiDB-lite"/>
    </source>
</evidence>
<organism evidence="12 13">
    <name type="scientific">Actinomadura craniellae</name>
    <dbReference type="NCBI Taxonomy" id="2231787"/>
    <lineage>
        <taxon>Bacteria</taxon>
        <taxon>Bacillati</taxon>
        <taxon>Actinomycetota</taxon>
        <taxon>Actinomycetes</taxon>
        <taxon>Streptosporangiales</taxon>
        <taxon>Thermomonosporaceae</taxon>
        <taxon>Actinomadura</taxon>
    </lineage>
</organism>
<protein>
    <submittedName>
        <fullName evidence="12">Preprotein translocase subunit YajC</fullName>
    </submittedName>
</protein>
<dbReference type="InterPro" id="IPR003849">
    <property type="entry name" value="Preprotein_translocase_YajC"/>
</dbReference>
<proteinExistence type="inferred from homology"/>
<keyword evidence="8" id="KW-0811">Translocation</keyword>
<reference evidence="12 13" key="1">
    <citation type="submission" date="2018-06" db="EMBL/GenBank/DDBJ databases">
        <title>Actinomadura craniellae sp. nov. isolated from marine sponge Craniella sp.</title>
        <authorList>
            <person name="Li L."/>
            <person name="Xu Q.H."/>
            <person name="Lin H.W."/>
            <person name="Lu Y.H."/>
        </authorList>
    </citation>
    <scope>NUCLEOTIDE SEQUENCE [LARGE SCALE GENOMIC DNA]</scope>
    <source>
        <strain evidence="12 13">LHW63021</strain>
    </source>
</reference>
<dbReference type="Pfam" id="PF02699">
    <property type="entry name" value="YajC"/>
    <property type="match status" value="1"/>
</dbReference>
<dbReference type="PANTHER" id="PTHR33909:SF1">
    <property type="entry name" value="SEC TRANSLOCON ACCESSORY COMPLEX SUBUNIT YAJC"/>
    <property type="match status" value="1"/>
</dbReference>
<evidence type="ECO:0000256" key="11">
    <source>
        <dbReference type="SAM" id="Phobius"/>
    </source>
</evidence>
<feature type="compositionally biased region" description="Basic and acidic residues" evidence="10">
    <location>
        <begin position="133"/>
        <end position="145"/>
    </location>
</feature>
<dbReference type="AlphaFoldDB" id="A0A365HDZ1"/>
<evidence type="ECO:0000256" key="2">
    <source>
        <dbReference type="ARBA" id="ARBA00006742"/>
    </source>
</evidence>
<dbReference type="OrthoDB" id="2200301at2"/>
<evidence type="ECO:0000256" key="7">
    <source>
        <dbReference type="ARBA" id="ARBA00022989"/>
    </source>
</evidence>
<evidence type="ECO:0000256" key="3">
    <source>
        <dbReference type="ARBA" id="ARBA00022448"/>
    </source>
</evidence>
<dbReference type="SMART" id="SM01323">
    <property type="entry name" value="YajC"/>
    <property type="match status" value="1"/>
</dbReference>
<accession>A0A365HDZ1</accession>
<evidence type="ECO:0000256" key="4">
    <source>
        <dbReference type="ARBA" id="ARBA00022475"/>
    </source>
</evidence>
<keyword evidence="3" id="KW-0813">Transport</keyword>
<feature type="transmembrane region" description="Helical" evidence="11">
    <location>
        <begin position="14"/>
        <end position="32"/>
    </location>
</feature>
<dbReference type="EMBL" id="QLYX01000001">
    <property type="protein sequence ID" value="RAY17325.1"/>
    <property type="molecule type" value="Genomic_DNA"/>
</dbReference>
<evidence type="ECO:0000256" key="9">
    <source>
        <dbReference type="ARBA" id="ARBA00023136"/>
    </source>
</evidence>
<keyword evidence="7 11" id="KW-1133">Transmembrane helix</keyword>
<comment type="similarity">
    <text evidence="2">Belongs to the YajC family.</text>
</comment>
<gene>
    <name evidence="12" type="primary">yajC</name>
    <name evidence="12" type="ORF">DPM19_03440</name>
</gene>
<evidence type="ECO:0000313" key="13">
    <source>
        <dbReference type="Proteomes" id="UP000251891"/>
    </source>
</evidence>
<dbReference type="GO" id="GO:0005886">
    <property type="term" value="C:plasma membrane"/>
    <property type="evidence" value="ECO:0007669"/>
    <property type="project" value="UniProtKB-SubCell"/>
</dbReference>
<dbReference type="NCBIfam" id="TIGR00739">
    <property type="entry name" value="yajC"/>
    <property type="match status" value="1"/>
</dbReference>
<keyword evidence="13" id="KW-1185">Reference proteome</keyword>
<evidence type="ECO:0000313" key="12">
    <source>
        <dbReference type="EMBL" id="RAY17325.1"/>
    </source>
</evidence>
<sequence length="145" mass="15786">MNVLAEQAQGGNPIVSLMPLILIAVAFYFFLIRPQSKRRREQMELQNSVEPGSRVLTTNGMYATVAEVDDDGVTLEIAPGVEARFVKQAIMQVIKDDVEDDDDADDDETELAETDAADETAKADAADEVDEVDLAKSGDKAVKKP</sequence>
<dbReference type="PANTHER" id="PTHR33909">
    <property type="entry name" value="SEC TRANSLOCON ACCESSORY COMPLEX SUBUNIT YAJC"/>
    <property type="match status" value="1"/>
</dbReference>
<evidence type="ECO:0000256" key="6">
    <source>
        <dbReference type="ARBA" id="ARBA00022927"/>
    </source>
</evidence>
<keyword evidence="6" id="KW-0653">Protein transport</keyword>
<feature type="region of interest" description="Disordered" evidence="10">
    <location>
        <begin position="97"/>
        <end position="145"/>
    </location>
</feature>
<keyword evidence="4" id="KW-1003">Cell membrane</keyword>